<dbReference type="InterPro" id="IPR020583">
    <property type="entry name" value="Inositol_monoP_metal-BS"/>
</dbReference>
<evidence type="ECO:0000256" key="4">
    <source>
        <dbReference type="ARBA" id="ARBA00022723"/>
    </source>
</evidence>
<evidence type="ECO:0000256" key="1">
    <source>
        <dbReference type="ARBA" id="ARBA00001033"/>
    </source>
</evidence>
<comment type="similarity">
    <text evidence="3 9">Belongs to the inositol monophosphatase superfamily.</text>
</comment>
<dbReference type="CDD" id="cd01639">
    <property type="entry name" value="IMPase"/>
    <property type="match status" value="1"/>
</dbReference>
<evidence type="ECO:0000313" key="10">
    <source>
        <dbReference type="EMBL" id="KFZ29132.1"/>
    </source>
</evidence>
<dbReference type="SUPFAM" id="SSF56655">
    <property type="entry name" value="Carbohydrate phosphatase"/>
    <property type="match status" value="1"/>
</dbReference>
<keyword evidence="11" id="KW-1185">Reference proteome</keyword>
<dbReference type="GO" id="GO:0046854">
    <property type="term" value="P:phosphatidylinositol phosphate biosynthetic process"/>
    <property type="evidence" value="ECO:0007669"/>
    <property type="project" value="InterPro"/>
</dbReference>
<evidence type="ECO:0000256" key="2">
    <source>
        <dbReference type="ARBA" id="ARBA00001946"/>
    </source>
</evidence>
<dbReference type="InterPro" id="IPR020550">
    <property type="entry name" value="Inositol_monophosphatase_CS"/>
</dbReference>
<proteinExistence type="inferred from homology"/>
<dbReference type="GO" id="GO:0007165">
    <property type="term" value="P:signal transduction"/>
    <property type="evidence" value="ECO:0007669"/>
    <property type="project" value="TreeGrafter"/>
</dbReference>
<dbReference type="Pfam" id="PF00459">
    <property type="entry name" value="Inositol_P"/>
    <property type="match status" value="1"/>
</dbReference>
<dbReference type="PRINTS" id="PR01959">
    <property type="entry name" value="SBIMPHPHTASE"/>
</dbReference>
<dbReference type="eggNOG" id="COG0483">
    <property type="taxonomic scope" value="Bacteria"/>
</dbReference>
<keyword evidence="6" id="KW-0804">Transcription</keyword>
<evidence type="ECO:0000256" key="9">
    <source>
        <dbReference type="RuleBase" id="RU364068"/>
    </source>
</evidence>
<dbReference type="GO" id="GO:0046872">
    <property type="term" value="F:metal ion binding"/>
    <property type="evidence" value="ECO:0007669"/>
    <property type="project" value="UniProtKB-KW"/>
</dbReference>
<dbReference type="RefSeq" id="WP_034731559.1">
    <property type="nucleotide sequence ID" value="NZ_JPIN01000005.1"/>
</dbReference>
<name>A0A094IPS5_9GAMM</name>
<keyword evidence="7 8" id="KW-0460">Magnesium</keyword>
<evidence type="ECO:0000256" key="7">
    <source>
        <dbReference type="ARBA" id="ARBA00022842"/>
    </source>
</evidence>
<dbReference type="GO" id="GO:0006020">
    <property type="term" value="P:inositol metabolic process"/>
    <property type="evidence" value="ECO:0007669"/>
    <property type="project" value="TreeGrafter"/>
</dbReference>
<dbReference type="PANTHER" id="PTHR20854">
    <property type="entry name" value="INOSITOL MONOPHOSPHATASE"/>
    <property type="match status" value="1"/>
</dbReference>
<dbReference type="Gene3D" id="3.40.190.80">
    <property type="match status" value="1"/>
</dbReference>
<dbReference type="InterPro" id="IPR022337">
    <property type="entry name" value="Inositol_monophosphatase_SuhB"/>
</dbReference>
<feature type="binding site" evidence="8">
    <location>
        <position position="84"/>
    </location>
    <ligand>
        <name>Mg(2+)</name>
        <dbReference type="ChEBI" id="CHEBI:18420"/>
        <label>1</label>
        <note>catalytic</note>
    </ligand>
</feature>
<evidence type="ECO:0000256" key="6">
    <source>
        <dbReference type="ARBA" id="ARBA00022814"/>
    </source>
</evidence>
<dbReference type="FunFam" id="3.30.540.10:FF:000003">
    <property type="entry name" value="Inositol-1-monophosphatase"/>
    <property type="match status" value="1"/>
</dbReference>
<feature type="binding site" evidence="8">
    <location>
        <position position="87"/>
    </location>
    <ligand>
        <name>Mg(2+)</name>
        <dbReference type="ChEBI" id="CHEBI:18420"/>
        <label>1</label>
        <note>catalytic</note>
    </ligand>
</feature>
<dbReference type="GO" id="GO:0008934">
    <property type="term" value="F:inositol monophosphate 1-phosphatase activity"/>
    <property type="evidence" value="ECO:0007669"/>
    <property type="project" value="InterPro"/>
</dbReference>
<dbReference type="NCBIfam" id="NF008027">
    <property type="entry name" value="PRK10757.1"/>
    <property type="match status" value="1"/>
</dbReference>
<sequence length="266" mass="28957">MHPMLNIAVRAARAAGKILTKNFGVEADFKVQAKSQNDFVSDIDKAAEQAIVNTILKTFPDHSILAEEAGSIEGKTPEHQWIIDPLDGTTNYLRGIPHFAISIAYLHKGTVQAAVVYDPLREELFSASKGTGAQLNGKRLRVGAKRDLNGALLATGFPFKRKDLTKEYQAIFGALFEHTADMRRCGSAALDLAYVAAGRIDAFWEFSLEKWDIAAGSLIVREAGGLMTDFAGGHDFMQSGHTVAGSPKVVQHLLTKARPHLPESMK</sequence>
<evidence type="ECO:0000313" key="11">
    <source>
        <dbReference type="Proteomes" id="UP000053718"/>
    </source>
</evidence>
<organism evidence="10 11">
    <name type="scientific">Pseudidiomarina atlantica</name>
    <dbReference type="NCBI Taxonomy" id="1517416"/>
    <lineage>
        <taxon>Bacteria</taxon>
        <taxon>Pseudomonadati</taxon>
        <taxon>Pseudomonadota</taxon>
        <taxon>Gammaproteobacteria</taxon>
        <taxon>Alteromonadales</taxon>
        <taxon>Idiomarinaceae</taxon>
        <taxon>Pseudidiomarina</taxon>
    </lineage>
</organism>
<dbReference type="PRINTS" id="PR00377">
    <property type="entry name" value="IMPHPHTASES"/>
</dbReference>
<dbReference type="PROSITE" id="PS00629">
    <property type="entry name" value="IMP_1"/>
    <property type="match status" value="1"/>
</dbReference>
<feature type="binding site" evidence="8">
    <location>
        <position position="67"/>
    </location>
    <ligand>
        <name>Mg(2+)</name>
        <dbReference type="ChEBI" id="CHEBI:18420"/>
        <label>1</label>
        <note>catalytic</note>
    </ligand>
</feature>
<reference evidence="10 11" key="1">
    <citation type="submission" date="2014-06" db="EMBL/GenBank/DDBJ databases">
        <title>Draft genome sequence of Idiomarina sp. MCCC 1A10513.</title>
        <authorList>
            <person name="Du J."/>
            <person name="Lai Q."/>
            <person name="Shao Z."/>
        </authorList>
    </citation>
    <scope>NUCLEOTIDE SEQUENCE [LARGE SCALE GENOMIC DNA]</scope>
    <source>
        <strain evidence="10 11">MCCC 1A10513</strain>
    </source>
</reference>
<dbReference type="OrthoDB" id="9785695at2"/>
<gene>
    <name evidence="10" type="ORF">IDAT_05510</name>
</gene>
<keyword evidence="4 8" id="KW-0479">Metal-binding</keyword>
<dbReference type="InterPro" id="IPR033942">
    <property type="entry name" value="IMPase"/>
</dbReference>
<evidence type="ECO:0000256" key="8">
    <source>
        <dbReference type="PIRSR" id="PIRSR600760-2"/>
    </source>
</evidence>
<dbReference type="Proteomes" id="UP000053718">
    <property type="component" value="Unassembled WGS sequence"/>
</dbReference>
<keyword evidence="5 9" id="KW-0378">Hydrolase</keyword>
<feature type="binding site" evidence="8">
    <location>
        <position position="212"/>
    </location>
    <ligand>
        <name>Mg(2+)</name>
        <dbReference type="ChEBI" id="CHEBI:18420"/>
        <label>1</label>
        <note>catalytic</note>
    </ligand>
</feature>
<comment type="cofactor">
    <cofactor evidence="2 8 9">
        <name>Mg(2+)</name>
        <dbReference type="ChEBI" id="CHEBI:18420"/>
    </cofactor>
</comment>
<evidence type="ECO:0000256" key="3">
    <source>
        <dbReference type="ARBA" id="ARBA00009759"/>
    </source>
</evidence>
<dbReference type="EMBL" id="JPIN01000005">
    <property type="protein sequence ID" value="KFZ29132.1"/>
    <property type="molecule type" value="Genomic_DNA"/>
</dbReference>
<dbReference type="STRING" id="1517416.IDAT_05510"/>
<dbReference type="InterPro" id="IPR000760">
    <property type="entry name" value="Inositol_monophosphatase-like"/>
</dbReference>
<comment type="caution">
    <text evidence="10">The sequence shown here is derived from an EMBL/GenBank/DDBJ whole genome shotgun (WGS) entry which is preliminary data.</text>
</comment>
<dbReference type="PROSITE" id="PS00630">
    <property type="entry name" value="IMP_2"/>
    <property type="match status" value="1"/>
</dbReference>
<feature type="binding site" evidence="8">
    <location>
        <position position="86"/>
    </location>
    <ligand>
        <name>Mg(2+)</name>
        <dbReference type="ChEBI" id="CHEBI:18420"/>
        <label>1</label>
        <note>catalytic</note>
    </ligand>
</feature>
<comment type="catalytic activity">
    <reaction evidence="1 9">
        <text>a myo-inositol phosphate + H2O = myo-inositol + phosphate</text>
        <dbReference type="Rhea" id="RHEA:24056"/>
        <dbReference type="ChEBI" id="CHEBI:15377"/>
        <dbReference type="ChEBI" id="CHEBI:17268"/>
        <dbReference type="ChEBI" id="CHEBI:43474"/>
        <dbReference type="ChEBI" id="CHEBI:84139"/>
        <dbReference type="EC" id="3.1.3.25"/>
    </reaction>
</comment>
<keyword evidence="6" id="KW-0889">Transcription antitermination</keyword>
<protein>
    <recommendedName>
        <fullName evidence="9">Inositol-1-monophosphatase</fullName>
        <ecNumber evidence="9">3.1.3.25</ecNumber>
    </recommendedName>
</protein>
<accession>A0A094IPS5</accession>
<keyword evidence="6" id="KW-0805">Transcription regulation</keyword>
<dbReference type="EC" id="3.1.3.25" evidence="9"/>
<dbReference type="AlphaFoldDB" id="A0A094IPS5"/>
<evidence type="ECO:0000256" key="5">
    <source>
        <dbReference type="ARBA" id="ARBA00022801"/>
    </source>
</evidence>
<dbReference type="Gene3D" id="3.30.540.10">
    <property type="entry name" value="Fructose-1,6-Bisphosphatase, subunit A, domain 1"/>
    <property type="match status" value="1"/>
</dbReference>
<dbReference type="GO" id="GO:0031564">
    <property type="term" value="P:transcription antitermination"/>
    <property type="evidence" value="ECO:0007669"/>
    <property type="project" value="UniProtKB-KW"/>
</dbReference>
<dbReference type="PANTHER" id="PTHR20854:SF4">
    <property type="entry name" value="INOSITOL-1-MONOPHOSPHATASE-RELATED"/>
    <property type="match status" value="1"/>
</dbReference>